<feature type="non-terminal residue" evidence="6">
    <location>
        <position position="1"/>
    </location>
</feature>
<dbReference type="SUPFAM" id="SSF47473">
    <property type="entry name" value="EF-hand"/>
    <property type="match status" value="1"/>
</dbReference>
<dbReference type="CDD" id="cd00051">
    <property type="entry name" value="EFh"/>
    <property type="match status" value="1"/>
</dbReference>
<dbReference type="PROSITE" id="PS50222">
    <property type="entry name" value="EF_HAND_2"/>
    <property type="match status" value="1"/>
</dbReference>
<keyword evidence="3" id="KW-0342">GTP-binding</keyword>
<evidence type="ECO:0000313" key="7">
    <source>
        <dbReference type="Proteomes" id="UP001151760"/>
    </source>
</evidence>
<reference evidence="6" key="2">
    <citation type="submission" date="2022-01" db="EMBL/GenBank/DDBJ databases">
        <authorList>
            <person name="Yamashiro T."/>
            <person name="Shiraishi A."/>
            <person name="Satake H."/>
            <person name="Nakayama K."/>
        </authorList>
    </citation>
    <scope>NUCLEOTIDE SEQUENCE</scope>
</reference>
<dbReference type="PROSITE" id="PS00018">
    <property type="entry name" value="EF_HAND_1"/>
    <property type="match status" value="1"/>
</dbReference>
<protein>
    <submittedName>
        <fullName evidence="6">Lysine-specific demethylase 5D isoform X1</fullName>
    </submittedName>
</protein>
<dbReference type="PANTHER" id="PTHR10218">
    <property type="entry name" value="GTP-BINDING PROTEIN ALPHA SUBUNIT"/>
    <property type="match status" value="1"/>
</dbReference>
<accession>A0ABQ5ENW3</accession>
<dbReference type="PANTHER" id="PTHR10218:SF321">
    <property type="entry name" value="EXTRA-LARGE GUANINE NUCLEOTIDE-BINDING PROTEIN 2"/>
    <property type="match status" value="1"/>
</dbReference>
<evidence type="ECO:0000256" key="1">
    <source>
        <dbReference type="ARBA" id="ARBA00022741"/>
    </source>
</evidence>
<dbReference type="InterPro" id="IPR018247">
    <property type="entry name" value="EF_Hand_1_Ca_BS"/>
</dbReference>
<feature type="domain" description="EF-hand" evidence="5">
    <location>
        <begin position="300"/>
        <end position="335"/>
    </location>
</feature>
<keyword evidence="4" id="KW-0472">Membrane</keyword>
<dbReference type="Gene3D" id="1.10.400.10">
    <property type="entry name" value="GI Alpha 1, domain 2-like"/>
    <property type="match status" value="1"/>
</dbReference>
<dbReference type="InterPro" id="IPR001019">
    <property type="entry name" value="Gprotein_alpha_su"/>
</dbReference>
<comment type="caution">
    <text evidence="6">The sequence shown here is derived from an EMBL/GenBank/DDBJ whole genome shotgun (WGS) entry which is preliminary data.</text>
</comment>
<dbReference type="Gene3D" id="1.10.238.10">
    <property type="entry name" value="EF-hand"/>
    <property type="match status" value="1"/>
</dbReference>
<dbReference type="InterPro" id="IPR011992">
    <property type="entry name" value="EF-hand-dom_pair"/>
</dbReference>
<name>A0ABQ5ENW3_9ASTR</name>
<keyword evidence="7" id="KW-1185">Reference proteome</keyword>
<evidence type="ECO:0000256" key="4">
    <source>
        <dbReference type="SAM" id="Phobius"/>
    </source>
</evidence>
<proteinExistence type="predicted"/>
<dbReference type="SUPFAM" id="SSF47895">
    <property type="entry name" value="Transducin (alpha subunit), insertion domain"/>
    <property type="match status" value="1"/>
</dbReference>
<keyword evidence="4" id="KW-0812">Transmembrane</keyword>
<dbReference type="EMBL" id="BQNB010016511">
    <property type="protein sequence ID" value="GJT52600.1"/>
    <property type="molecule type" value="Genomic_DNA"/>
</dbReference>
<keyword evidence="4" id="KW-1133">Transmembrane helix</keyword>
<dbReference type="SMART" id="SM00054">
    <property type="entry name" value="EFh"/>
    <property type="match status" value="1"/>
</dbReference>
<keyword evidence="2" id="KW-0106">Calcium</keyword>
<gene>
    <name evidence="6" type="ORF">Tco_0978757</name>
</gene>
<organism evidence="6 7">
    <name type="scientific">Tanacetum coccineum</name>
    <dbReference type="NCBI Taxonomy" id="301880"/>
    <lineage>
        <taxon>Eukaryota</taxon>
        <taxon>Viridiplantae</taxon>
        <taxon>Streptophyta</taxon>
        <taxon>Embryophyta</taxon>
        <taxon>Tracheophyta</taxon>
        <taxon>Spermatophyta</taxon>
        <taxon>Magnoliopsida</taxon>
        <taxon>eudicotyledons</taxon>
        <taxon>Gunneridae</taxon>
        <taxon>Pentapetalae</taxon>
        <taxon>asterids</taxon>
        <taxon>campanulids</taxon>
        <taxon>Asterales</taxon>
        <taxon>Asteraceae</taxon>
        <taxon>Asteroideae</taxon>
        <taxon>Anthemideae</taxon>
        <taxon>Anthemidinae</taxon>
        <taxon>Tanacetum</taxon>
    </lineage>
</organism>
<dbReference type="Pfam" id="PF00503">
    <property type="entry name" value="G-alpha"/>
    <property type="match status" value="1"/>
</dbReference>
<sequence>VLVCVEKDGSLLKVQVDELLLVDVELKKASCRVEAWKVLHSKTPLESVHQKKAKQLLSCEVQMSEFEDVVRMSEDLSAVIPTLDAVKGVLSVAKSSMRSNHGFNAMGDYAYSELDDAESLFNILDVSDEISSDLIFQITNHVATMESITKAEFTHRYDSLVLVKSGNLEVVFPDVSYEYSALVEKLWKDEGFQATFARLDEFSTLPMVVEYFLSRAVEISSMTYEPSDEDILYADGITISNGLASMEYSVPSTLPVTFMDTTEQNHAPLQRLFSSVLIDAFVFYGTIITHEEKVVACDAESDSDLFKAFEMFDKNRDGFICNEELMEALTRLGLWDDKSNMDVESDDDVPRVITVLYVTLRKHLWCGNDEQERLWSFKFFFSVLDMVVGVHLNMKVIRLREGLSCPATFLKLAGRSCAVISASALRLILEYHGLLPCGICGGITFIAFVYLVFAQVKAVH</sequence>
<feature type="transmembrane region" description="Helical" evidence="4">
    <location>
        <begin position="433"/>
        <end position="453"/>
    </location>
</feature>
<dbReference type="InterPro" id="IPR011025">
    <property type="entry name" value="GproteinA_insert"/>
</dbReference>
<evidence type="ECO:0000256" key="3">
    <source>
        <dbReference type="ARBA" id="ARBA00023134"/>
    </source>
</evidence>
<dbReference type="Proteomes" id="UP001151760">
    <property type="component" value="Unassembled WGS sequence"/>
</dbReference>
<dbReference type="InterPro" id="IPR002048">
    <property type="entry name" value="EF_hand_dom"/>
</dbReference>
<dbReference type="Pfam" id="PF00036">
    <property type="entry name" value="EF-hand_1"/>
    <property type="match status" value="1"/>
</dbReference>
<evidence type="ECO:0000259" key="5">
    <source>
        <dbReference type="PROSITE" id="PS50222"/>
    </source>
</evidence>
<evidence type="ECO:0000256" key="2">
    <source>
        <dbReference type="ARBA" id="ARBA00022837"/>
    </source>
</evidence>
<reference evidence="6" key="1">
    <citation type="journal article" date="2022" name="Int. J. Mol. Sci.">
        <title>Draft Genome of Tanacetum Coccineum: Genomic Comparison of Closely Related Tanacetum-Family Plants.</title>
        <authorList>
            <person name="Yamashiro T."/>
            <person name="Shiraishi A."/>
            <person name="Nakayama K."/>
            <person name="Satake H."/>
        </authorList>
    </citation>
    <scope>NUCLEOTIDE SEQUENCE</scope>
</reference>
<evidence type="ECO:0000313" key="6">
    <source>
        <dbReference type="EMBL" id="GJT52600.1"/>
    </source>
</evidence>
<keyword evidence="1" id="KW-0547">Nucleotide-binding</keyword>